<feature type="transmembrane region" description="Helical" evidence="7">
    <location>
        <begin position="132"/>
        <end position="151"/>
    </location>
</feature>
<comment type="similarity">
    <text evidence="2">Belongs to the cation diffusion facilitator (CDF) transporter (TC 2.A.4) family.</text>
</comment>
<dbReference type="InterPro" id="IPR058533">
    <property type="entry name" value="Cation_efflux_TM"/>
</dbReference>
<dbReference type="EMBL" id="JACHHK010000005">
    <property type="protein sequence ID" value="MBB5183400.1"/>
    <property type="molecule type" value="Genomic_DNA"/>
</dbReference>
<proteinExistence type="inferred from homology"/>
<gene>
    <name evidence="10" type="ORF">HNQ47_001422</name>
</gene>
<dbReference type="PANTHER" id="PTHR43840:SF50">
    <property type="entry name" value="MANGANESE EFFLUX SYSTEM PROTEIN MNES"/>
    <property type="match status" value="1"/>
</dbReference>
<dbReference type="GO" id="GO:0008324">
    <property type="term" value="F:monoatomic cation transmembrane transporter activity"/>
    <property type="evidence" value="ECO:0007669"/>
    <property type="project" value="InterPro"/>
</dbReference>
<evidence type="ECO:0000259" key="8">
    <source>
        <dbReference type="Pfam" id="PF01545"/>
    </source>
</evidence>
<dbReference type="SUPFAM" id="SSF160240">
    <property type="entry name" value="Cation efflux protein cytoplasmic domain-like"/>
    <property type="match status" value="1"/>
</dbReference>
<evidence type="ECO:0000256" key="1">
    <source>
        <dbReference type="ARBA" id="ARBA00004141"/>
    </source>
</evidence>
<accession>A0A7W8FX71</accession>
<dbReference type="Pfam" id="PF16916">
    <property type="entry name" value="ZT_dimer"/>
    <property type="match status" value="1"/>
</dbReference>
<evidence type="ECO:0000256" key="4">
    <source>
        <dbReference type="ARBA" id="ARBA00022692"/>
    </source>
</evidence>
<evidence type="ECO:0000256" key="2">
    <source>
        <dbReference type="ARBA" id="ARBA00008114"/>
    </source>
</evidence>
<dbReference type="InterPro" id="IPR050291">
    <property type="entry name" value="CDF_Transporter"/>
</dbReference>
<organism evidence="10 11">
    <name type="scientific">Catenisphaera adipataccumulans</name>
    <dbReference type="NCBI Taxonomy" id="700500"/>
    <lineage>
        <taxon>Bacteria</taxon>
        <taxon>Bacillati</taxon>
        <taxon>Bacillota</taxon>
        <taxon>Erysipelotrichia</taxon>
        <taxon>Erysipelotrichales</taxon>
        <taxon>Erysipelotrichaceae</taxon>
        <taxon>Catenisphaera</taxon>
    </lineage>
</organism>
<evidence type="ECO:0000256" key="5">
    <source>
        <dbReference type="ARBA" id="ARBA00022989"/>
    </source>
</evidence>
<dbReference type="Gene3D" id="3.30.70.1350">
    <property type="entry name" value="Cation efflux protein, cytoplasmic domain"/>
    <property type="match status" value="1"/>
</dbReference>
<protein>
    <submittedName>
        <fullName evidence="10">Cation diffusion facilitator family transporter</fullName>
    </submittedName>
</protein>
<sequence>MVNFLIRKYVSDYEKTEDPTVRSKIGRLSGIVGIFFNILLFALKFAIGTVVHSVSIQADAINNLTDSGSSFLEIISFHFAQKPADEEHPFGHQRTETIASFLVAIMLGYLGLKMMEESAVKILHPGTIDFRMTSVVILLFSVAVKLYMYFYNRSLARRYSSSLLQATAADSISDVIGTSAVLISTVISPLIHFNLDGYMGAVSSIIILYGAYQLLKEVVDSLLGKAPDPEMVKELKQRIIDHKMILGVHDLIIHDYGPGQIFASAHVEVDADANILKIHDEIDNIERQIHNAMNIELVLHMDPIKVNDPETDLYKDRLAAAIKEIGAPWSFHDFRIINGPTHTNLVFDLVIPFDEPRTKKEIIHTLRQHIDADHPIYLVITLDHPMS</sequence>
<dbReference type="InterPro" id="IPR002524">
    <property type="entry name" value="Cation_efflux"/>
</dbReference>
<dbReference type="GO" id="GO:0016020">
    <property type="term" value="C:membrane"/>
    <property type="evidence" value="ECO:0007669"/>
    <property type="project" value="UniProtKB-SubCell"/>
</dbReference>
<keyword evidence="11" id="KW-1185">Reference proteome</keyword>
<dbReference type="Gene3D" id="1.20.1510.10">
    <property type="entry name" value="Cation efflux protein transmembrane domain"/>
    <property type="match status" value="1"/>
</dbReference>
<name>A0A7W8FX71_9FIRM</name>
<evidence type="ECO:0000256" key="3">
    <source>
        <dbReference type="ARBA" id="ARBA00022448"/>
    </source>
</evidence>
<evidence type="ECO:0000313" key="10">
    <source>
        <dbReference type="EMBL" id="MBB5183400.1"/>
    </source>
</evidence>
<evidence type="ECO:0000259" key="9">
    <source>
        <dbReference type="Pfam" id="PF16916"/>
    </source>
</evidence>
<dbReference type="SUPFAM" id="SSF161111">
    <property type="entry name" value="Cation efflux protein transmembrane domain-like"/>
    <property type="match status" value="1"/>
</dbReference>
<evidence type="ECO:0000256" key="6">
    <source>
        <dbReference type="ARBA" id="ARBA00023136"/>
    </source>
</evidence>
<dbReference type="Pfam" id="PF01545">
    <property type="entry name" value="Cation_efflux"/>
    <property type="match status" value="1"/>
</dbReference>
<comment type="subcellular location">
    <subcellularLocation>
        <location evidence="1">Membrane</location>
        <topology evidence="1">Multi-pass membrane protein</topology>
    </subcellularLocation>
</comment>
<dbReference type="InterPro" id="IPR027469">
    <property type="entry name" value="Cation_efflux_TMD_sf"/>
</dbReference>
<dbReference type="InterPro" id="IPR027470">
    <property type="entry name" value="Cation_efflux_CTD"/>
</dbReference>
<feature type="domain" description="Cation efflux protein cytoplasmic" evidence="9">
    <location>
        <begin position="227"/>
        <end position="303"/>
    </location>
</feature>
<comment type="caution">
    <text evidence="10">The sequence shown here is derived from an EMBL/GenBank/DDBJ whole genome shotgun (WGS) entry which is preliminary data.</text>
</comment>
<keyword evidence="4 7" id="KW-0812">Transmembrane</keyword>
<dbReference type="RefSeq" id="WP_183328692.1">
    <property type="nucleotide sequence ID" value="NZ_JACHHK010000005.1"/>
</dbReference>
<reference evidence="10 11" key="1">
    <citation type="submission" date="2020-08" db="EMBL/GenBank/DDBJ databases">
        <title>Genomic Encyclopedia of Type Strains, Phase IV (KMG-IV): sequencing the most valuable type-strain genomes for metagenomic binning, comparative biology and taxonomic classification.</title>
        <authorList>
            <person name="Goeker M."/>
        </authorList>
    </citation>
    <scope>NUCLEOTIDE SEQUENCE [LARGE SCALE GENOMIC DNA]</scope>
    <source>
        <strain evidence="10 11">DSM 25799</strain>
    </source>
</reference>
<keyword evidence="5 7" id="KW-1133">Transmembrane helix</keyword>
<keyword evidence="6 7" id="KW-0472">Membrane</keyword>
<evidence type="ECO:0000313" key="11">
    <source>
        <dbReference type="Proteomes" id="UP000539953"/>
    </source>
</evidence>
<feature type="transmembrane region" description="Helical" evidence="7">
    <location>
        <begin position="95"/>
        <end position="112"/>
    </location>
</feature>
<evidence type="ECO:0000256" key="7">
    <source>
        <dbReference type="SAM" id="Phobius"/>
    </source>
</evidence>
<dbReference type="PANTHER" id="PTHR43840">
    <property type="entry name" value="MITOCHONDRIAL METAL TRANSPORTER 1-RELATED"/>
    <property type="match status" value="1"/>
</dbReference>
<keyword evidence="3" id="KW-0813">Transport</keyword>
<dbReference type="AlphaFoldDB" id="A0A7W8FX71"/>
<feature type="domain" description="Cation efflux protein transmembrane" evidence="8">
    <location>
        <begin position="31"/>
        <end position="223"/>
    </location>
</feature>
<dbReference type="NCBIfam" id="TIGR01297">
    <property type="entry name" value="CDF"/>
    <property type="match status" value="1"/>
</dbReference>
<feature type="transmembrane region" description="Helical" evidence="7">
    <location>
        <begin position="28"/>
        <end position="47"/>
    </location>
</feature>
<dbReference type="Proteomes" id="UP000539953">
    <property type="component" value="Unassembled WGS sequence"/>
</dbReference>
<dbReference type="InterPro" id="IPR036837">
    <property type="entry name" value="Cation_efflux_CTD_sf"/>
</dbReference>